<sequence length="126" mass="12642">MSTYDRGAVVIGIAAILFAGFVFGTTLPTQFRFVNIGPVGASVLMAGGILSIVGGIIRRRLLRLIAGALLTGASLVQLVGLALSVRPLGGDASAMAVAGGIGIGLLALSFSPPPPAQPHEPTKGRP</sequence>
<gene>
    <name evidence="2" type="ORF">E3O65_11545</name>
</gene>
<dbReference type="RefSeq" id="WP_134363856.1">
    <property type="nucleotide sequence ID" value="NZ_SOGJ01000023.1"/>
</dbReference>
<evidence type="ECO:0000256" key="1">
    <source>
        <dbReference type="SAM" id="Phobius"/>
    </source>
</evidence>
<keyword evidence="1" id="KW-0812">Transmembrane</keyword>
<name>A0ABY2IY18_9MICO</name>
<feature type="transmembrane region" description="Helical" evidence="1">
    <location>
        <begin position="64"/>
        <end position="86"/>
    </location>
</feature>
<dbReference type="EMBL" id="SOGJ01000023">
    <property type="protein sequence ID" value="TFC97415.1"/>
    <property type="molecule type" value="Genomic_DNA"/>
</dbReference>
<accession>A0ABY2IY18</accession>
<protein>
    <submittedName>
        <fullName evidence="2">Uncharacterized protein</fullName>
    </submittedName>
</protein>
<feature type="transmembrane region" description="Helical" evidence="1">
    <location>
        <begin position="92"/>
        <end position="110"/>
    </location>
</feature>
<evidence type="ECO:0000313" key="3">
    <source>
        <dbReference type="Proteomes" id="UP000298355"/>
    </source>
</evidence>
<feature type="transmembrane region" description="Helical" evidence="1">
    <location>
        <begin position="7"/>
        <end position="27"/>
    </location>
</feature>
<comment type="caution">
    <text evidence="2">The sequence shown here is derived from an EMBL/GenBank/DDBJ whole genome shotgun (WGS) entry which is preliminary data.</text>
</comment>
<keyword evidence="1" id="KW-0472">Membrane</keyword>
<organism evidence="2 3">
    <name type="scientific">Cryobacterium breve</name>
    <dbReference type="NCBI Taxonomy" id="1259258"/>
    <lineage>
        <taxon>Bacteria</taxon>
        <taxon>Bacillati</taxon>
        <taxon>Actinomycetota</taxon>
        <taxon>Actinomycetes</taxon>
        <taxon>Micrococcales</taxon>
        <taxon>Microbacteriaceae</taxon>
        <taxon>Cryobacterium</taxon>
    </lineage>
</organism>
<reference evidence="2 3" key="1">
    <citation type="submission" date="2019-03" db="EMBL/GenBank/DDBJ databases">
        <title>Genomics of glacier-inhabiting Cryobacterium strains.</title>
        <authorList>
            <person name="Liu Q."/>
            <person name="Xin Y.-H."/>
        </authorList>
    </citation>
    <scope>NUCLEOTIDE SEQUENCE [LARGE SCALE GENOMIC DNA]</scope>
    <source>
        <strain evidence="2 3">TMT4-23</strain>
    </source>
</reference>
<keyword evidence="1" id="KW-1133">Transmembrane helix</keyword>
<dbReference type="Proteomes" id="UP000298355">
    <property type="component" value="Unassembled WGS sequence"/>
</dbReference>
<proteinExistence type="predicted"/>
<keyword evidence="3" id="KW-1185">Reference proteome</keyword>
<evidence type="ECO:0000313" key="2">
    <source>
        <dbReference type="EMBL" id="TFC97415.1"/>
    </source>
</evidence>
<feature type="transmembrane region" description="Helical" evidence="1">
    <location>
        <begin position="33"/>
        <end position="57"/>
    </location>
</feature>